<gene>
    <name evidence="1" type="ORF">TSPGSL018_17844</name>
</gene>
<name>A0A061QY83_9CHLO</name>
<proteinExistence type="predicted"/>
<reference evidence="1" key="1">
    <citation type="submission" date="2014-05" db="EMBL/GenBank/DDBJ databases">
        <title>The transcriptome of the halophilic microalga Tetraselmis sp. GSL018 isolated from the Great Salt Lake, Utah.</title>
        <authorList>
            <person name="Jinkerson R.E."/>
            <person name="D'Adamo S."/>
            <person name="Posewitz M.C."/>
        </authorList>
    </citation>
    <scope>NUCLEOTIDE SEQUENCE</scope>
    <source>
        <strain evidence="1">GSL018</strain>
    </source>
</reference>
<accession>A0A061QY83</accession>
<evidence type="ECO:0000313" key="1">
    <source>
        <dbReference type="EMBL" id="JAC64648.1"/>
    </source>
</evidence>
<dbReference type="AlphaFoldDB" id="A0A061QY83"/>
<dbReference type="EMBL" id="GBEZ01022171">
    <property type="protein sequence ID" value="JAC64648.1"/>
    <property type="molecule type" value="Transcribed_RNA"/>
</dbReference>
<protein>
    <submittedName>
        <fullName evidence="1">Uncharacterized protein</fullName>
    </submittedName>
</protein>
<organism evidence="1">
    <name type="scientific">Tetraselmis sp. GSL018</name>
    <dbReference type="NCBI Taxonomy" id="582737"/>
    <lineage>
        <taxon>Eukaryota</taxon>
        <taxon>Viridiplantae</taxon>
        <taxon>Chlorophyta</taxon>
        <taxon>core chlorophytes</taxon>
        <taxon>Chlorodendrophyceae</taxon>
        <taxon>Chlorodendrales</taxon>
        <taxon>Chlorodendraceae</taxon>
        <taxon>Tetraselmis</taxon>
    </lineage>
</organism>
<sequence>MVVFSTVPQGVTACKYEPINCYGNRNFPSSLWSTVRYSSFCLTQICFTLFRGVMLLAVTANIWTPYAVPWSPHRLQAVLQADLQLRQGLEVVSLL</sequence>